<protein>
    <recommendedName>
        <fullName evidence="6">Cytochrome c domain-containing protein</fullName>
    </recommendedName>
</protein>
<keyword evidence="2 4" id="KW-0479">Metal-binding</keyword>
<feature type="compositionally biased region" description="Polar residues" evidence="5">
    <location>
        <begin position="22"/>
        <end position="31"/>
    </location>
</feature>
<evidence type="ECO:0000256" key="3">
    <source>
        <dbReference type="ARBA" id="ARBA00023004"/>
    </source>
</evidence>
<keyword evidence="8" id="KW-1185">Reference proteome</keyword>
<dbReference type="SUPFAM" id="SSF46626">
    <property type="entry name" value="Cytochrome c"/>
    <property type="match status" value="1"/>
</dbReference>
<evidence type="ECO:0000256" key="2">
    <source>
        <dbReference type="ARBA" id="ARBA00022723"/>
    </source>
</evidence>
<keyword evidence="3 4" id="KW-0408">Iron</keyword>
<dbReference type="InterPro" id="IPR009056">
    <property type="entry name" value="Cyt_c-like_dom"/>
</dbReference>
<dbReference type="STRING" id="702114.A1355_01945"/>
<feature type="region of interest" description="Disordered" evidence="5">
    <location>
        <begin position="15"/>
        <end position="59"/>
    </location>
</feature>
<dbReference type="GO" id="GO:0009055">
    <property type="term" value="F:electron transfer activity"/>
    <property type="evidence" value="ECO:0007669"/>
    <property type="project" value="InterPro"/>
</dbReference>
<gene>
    <name evidence="7" type="ORF">A1355_01945</name>
</gene>
<evidence type="ECO:0000313" key="8">
    <source>
        <dbReference type="Proteomes" id="UP000077628"/>
    </source>
</evidence>
<feature type="compositionally biased region" description="Polar residues" evidence="5">
    <location>
        <begin position="48"/>
        <end position="57"/>
    </location>
</feature>
<name>A0A177NYZ0_9GAMM</name>
<organism evidence="7 8">
    <name type="scientific">Methylomonas koyamae</name>
    <dbReference type="NCBI Taxonomy" id="702114"/>
    <lineage>
        <taxon>Bacteria</taxon>
        <taxon>Pseudomonadati</taxon>
        <taxon>Pseudomonadota</taxon>
        <taxon>Gammaproteobacteria</taxon>
        <taxon>Methylococcales</taxon>
        <taxon>Methylococcaceae</taxon>
        <taxon>Methylomonas</taxon>
    </lineage>
</organism>
<evidence type="ECO:0000259" key="6">
    <source>
        <dbReference type="PROSITE" id="PS51007"/>
    </source>
</evidence>
<evidence type="ECO:0000256" key="4">
    <source>
        <dbReference type="PROSITE-ProRule" id="PRU00433"/>
    </source>
</evidence>
<dbReference type="InterPro" id="IPR036909">
    <property type="entry name" value="Cyt_c-like_dom_sf"/>
</dbReference>
<comment type="caution">
    <text evidence="7">The sequence shown here is derived from an EMBL/GenBank/DDBJ whole genome shotgun (WGS) entry which is preliminary data.</text>
</comment>
<sequence>MGLMLIVGGIGAARADRPKTGGSYSETASSRTGTGGGTTVAADPKLTTPPQCVTPTQDAAGEGRRAFMRMNCYSCHGMGGHGGAMGPSLVGEADETAEAVTQGEGEGMPSFKNNLCPNDLANLTAYLRLLGTGSEPTFVNWWEAHPSR</sequence>
<dbReference type="Pfam" id="PF13442">
    <property type="entry name" value="Cytochrome_CBB3"/>
    <property type="match status" value="1"/>
</dbReference>
<dbReference type="Proteomes" id="UP000077628">
    <property type="component" value="Unassembled WGS sequence"/>
</dbReference>
<dbReference type="GO" id="GO:0020037">
    <property type="term" value="F:heme binding"/>
    <property type="evidence" value="ECO:0007669"/>
    <property type="project" value="InterPro"/>
</dbReference>
<dbReference type="Gene3D" id="1.10.760.10">
    <property type="entry name" value="Cytochrome c-like domain"/>
    <property type="match status" value="1"/>
</dbReference>
<dbReference type="AlphaFoldDB" id="A0A177NYZ0"/>
<dbReference type="GO" id="GO:0046872">
    <property type="term" value="F:metal ion binding"/>
    <property type="evidence" value="ECO:0007669"/>
    <property type="project" value="UniProtKB-KW"/>
</dbReference>
<keyword evidence="1 4" id="KW-0349">Heme</keyword>
<evidence type="ECO:0000256" key="1">
    <source>
        <dbReference type="ARBA" id="ARBA00022617"/>
    </source>
</evidence>
<dbReference type="PROSITE" id="PS51007">
    <property type="entry name" value="CYTC"/>
    <property type="match status" value="1"/>
</dbReference>
<dbReference type="EMBL" id="LUUK01000078">
    <property type="protein sequence ID" value="OAI22399.1"/>
    <property type="molecule type" value="Genomic_DNA"/>
</dbReference>
<evidence type="ECO:0000256" key="5">
    <source>
        <dbReference type="SAM" id="MobiDB-lite"/>
    </source>
</evidence>
<reference evidence="8" key="1">
    <citation type="submission" date="2016-03" db="EMBL/GenBank/DDBJ databases">
        <authorList>
            <person name="Heylen K."/>
            <person name="De Vos P."/>
            <person name="Vekeman B."/>
        </authorList>
    </citation>
    <scope>NUCLEOTIDE SEQUENCE [LARGE SCALE GENOMIC DNA]</scope>
    <source>
        <strain evidence="8">R-45383</strain>
    </source>
</reference>
<evidence type="ECO:0000313" key="7">
    <source>
        <dbReference type="EMBL" id="OAI22399.1"/>
    </source>
</evidence>
<feature type="domain" description="Cytochrome c" evidence="6">
    <location>
        <begin position="58"/>
        <end position="131"/>
    </location>
</feature>
<accession>A0A177NYZ0</accession>
<proteinExistence type="predicted"/>